<reference evidence="3 4" key="1">
    <citation type="submission" date="2019-04" db="EMBL/GenBank/DDBJ databases">
        <title>Annotation for the trematode Fasciola gigantica.</title>
        <authorList>
            <person name="Choi Y.-J."/>
        </authorList>
    </citation>
    <scope>NUCLEOTIDE SEQUENCE [LARGE SCALE GENOMIC DNA]</scope>
    <source>
        <strain evidence="3">Uganda_cow_1</strain>
    </source>
</reference>
<protein>
    <submittedName>
        <fullName evidence="3">Proteasome endopeptidase complex</fullName>
    </submittedName>
</protein>
<evidence type="ECO:0000256" key="1">
    <source>
        <dbReference type="ARBA" id="ARBA00022942"/>
    </source>
</evidence>
<organism evidence="3 4">
    <name type="scientific">Fasciola gigantica</name>
    <name type="common">Giant liver fluke</name>
    <dbReference type="NCBI Taxonomy" id="46835"/>
    <lineage>
        <taxon>Eukaryota</taxon>
        <taxon>Metazoa</taxon>
        <taxon>Spiralia</taxon>
        <taxon>Lophotrochozoa</taxon>
        <taxon>Platyhelminthes</taxon>
        <taxon>Trematoda</taxon>
        <taxon>Digenea</taxon>
        <taxon>Plagiorchiida</taxon>
        <taxon>Echinostomata</taxon>
        <taxon>Echinostomatoidea</taxon>
        <taxon>Fasciolidae</taxon>
        <taxon>Fasciola</taxon>
    </lineage>
</organism>
<dbReference type="InterPro" id="IPR050115">
    <property type="entry name" value="Proteasome_alpha"/>
</dbReference>
<evidence type="ECO:0000313" key="4">
    <source>
        <dbReference type="Proteomes" id="UP000316759"/>
    </source>
</evidence>
<accession>A0A504Y8I5</accession>
<evidence type="ECO:0000313" key="3">
    <source>
        <dbReference type="EMBL" id="TPP56465.1"/>
    </source>
</evidence>
<dbReference type="InterPro" id="IPR001353">
    <property type="entry name" value="Proteasome_sua/b"/>
</dbReference>
<comment type="similarity">
    <text evidence="2">Belongs to the peptidase T1A family.</text>
</comment>
<keyword evidence="4" id="KW-1185">Reference proteome</keyword>
<dbReference type="Pfam" id="PF00227">
    <property type="entry name" value="Proteasome"/>
    <property type="match status" value="1"/>
</dbReference>
<name>A0A504Y8I5_FASGI</name>
<dbReference type="EMBL" id="SUNJ01014458">
    <property type="protein sequence ID" value="TPP56465.1"/>
    <property type="molecule type" value="Genomic_DNA"/>
</dbReference>
<sequence>MRVECKSYRLTVEDPVSLEYIARYTAQVKQKYTQSNGRRPFGVATLIVGFNQDGTPHLYQSDPSGTHFEWMANAIGKGSKVAREFLEKNYNEKTVSDEAGTVKLAVKSLMEVMQSGAKHMELAVMRWKPPAKPGDPFVEWQLLEHEEIDKYVQAIEKEREEEAERKRQKKEATTAH</sequence>
<comment type="caution">
    <text evidence="3">The sequence shown here is derived from an EMBL/GenBank/DDBJ whole genome shotgun (WGS) entry which is preliminary data.</text>
</comment>
<gene>
    <name evidence="3" type="ORF">FGIG_02408</name>
</gene>
<dbReference type="STRING" id="46835.A0A504Y8I5"/>
<dbReference type="SUPFAM" id="SSF56235">
    <property type="entry name" value="N-terminal nucleophile aminohydrolases (Ntn hydrolases)"/>
    <property type="match status" value="1"/>
</dbReference>
<dbReference type="PANTHER" id="PTHR11599">
    <property type="entry name" value="PROTEASOME SUBUNIT ALPHA/BETA"/>
    <property type="match status" value="1"/>
</dbReference>
<dbReference type="OrthoDB" id="3145928at2759"/>
<dbReference type="InterPro" id="IPR023332">
    <property type="entry name" value="Proteasome_alpha-type"/>
</dbReference>
<dbReference type="AlphaFoldDB" id="A0A504Y8I5"/>
<dbReference type="Gene3D" id="3.60.20.10">
    <property type="entry name" value="Glutamine Phosphoribosylpyrophosphate, subunit 1, domain 1"/>
    <property type="match status" value="1"/>
</dbReference>
<dbReference type="InterPro" id="IPR029055">
    <property type="entry name" value="Ntn_hydrolases_N"/>
</dbReference>
<proteinExistence type="inferred from homology"/>
<dbReference type="PROSITE" id="PS51475">
    <property type="entry name" value="PROTEASOME_ALPHA_2"/>
    <property type="match status" value="1"/>
</dbReference>
<dbReference type="GO" id="GO:0019773">
    <property type="term" value="C:proteasome core complex, alpha-subunit complex"/>
    <property type="evidence" value="ECO:0007669"/>
    <property type="project" value="UniProtKB-UniRule"/>
</dbReference>
<dbReference type="GO" id="GO:0051603">
    <property type="term" value="P:proteolysis involved in protein catabolic process"/>
    <property type="evidence" value="ECO:0007669"/>
    <property type="project" value="InterPro"/>
</dbReference>
<evidence type="ECO:0000256" key="2">
    <source>
        <dbReference type="PROSITE-ProRule" id="PRU00808"/>
    </source>
</evidence>
<keyword evidence="1 2" id="KW-0647">Proteasome</keyword>
<dbReference type="Proteomes" id="UP000316759">
    <property type="component" value="Unassembled WGS sequence"/>
</dbReference>